<evidence type="ECO:0000256" key="4">
    <source>
        <dbReference type="ARBA" id="ARBA00022827"/>
    </source>
</evidence>
<dbReference type="EC" id="5.4.99.9" evidence="7"/>
<evidence type="ECO:0000313" key="7">
    <source>
        <dbReference type="EMBL" id="TFD98096.1"/>
    </source>
</evidence>
<comment type="similarity">
    <text evidence="2">Belongs to the UDP-galactopyranose/dTDP-fucopyranose mutase family.</text>
</comment>
<evidence type="ECO:0000313" key="8">
    <source>
        <dbReference type="Proteomes" id="UP000297861"/>
    </source>
</evidence>
<accession>A0A4Y8LC49</accession>
<dbReference type="AlphaFoldDB" id="A0A4Y8LC49"/>
<dbReference type="GO" id="GO:0050660">
    <property type="term" value="F:flavin adenine dinucleotide binding"/>
    <property type="evidence" value="ECO:0007669"/>
    <property type="project" value="TreeGrafter"/>
</dbReference>
<comment type="caution">
    <text evidence="7">The sequence shown here is derived from an EMBL/GenBank/DDBJ whole genome shotgun (WGS) entry which is preliminary data.</text>
</comment>
<evidence type="ECO:0000256" key="5">
    <source>
        <dbReference type="ARBA" id="ARBA00023235"/>
    </source>
</evidence>
<dbReference type="PANTHER" id="PTHR21197:SF0">
    <property type="entry name" value="UDP-GALACTOPYRANOSE MUTASE"/>
    <property type="match status" value="1"/>
</dbReference>
<comment type="cofactor">
    <cofactor evidence="1">
        <name>FAD</name>
        <dbReference type="ChEBI" id="CHEBI:57692"/>
    </cofactor>
</comment>
<evidence type="ECO:0000259" key="6">
    <source>
        <dbReference type="Pfam" id="PF03275"/>
    </source>
</evidence>
<keyword evidence="8" id="KW-1185">Reference proteome</keyword>
<sequence>MKEGYKYDYLLVGAGLFNAIFANEALKHGKSCIVVEKRNHIGGNLYCENLENINVHKYGPHIFHTKDKCIWDYIRTFCDFNNFIYSPLAYYKDNLYNLPLNMNTFYQMWKTKSPIGARAIIKNQILDIKDPSNLEDYILSIVGKDIYYKLIKGYTEKQWGVSARELPAFIVKRIPLRFIFDNNYFDDPYQGIPIGGYNQIFDKCFAGCKIIHNTDFNENKYLREKANTTIYTGMIDSFFNFCYGALEYRSLRFETEILKMENYQGNATVNYTDKEIPFTRIIEHKHFEFGKQPNTVITKEFPQRWIDGMESFYPINTSTNQNIYERYKILALKEKNLFFAGRLGEYKYYNMDQIISSALELFRSINN</sequence>
<dbReference type="Gene3D" id="3.40.50.720">
    <property type="entry name" value="NAD(P)-binding Rossmann-like Domain"/>
    <property type="match status" value="3"/>
</dbReference>
<dbReference type="GO" id="GO:0008767">
    <property type="term" value="F:UDP-galactopyranose mutase activity"/>
    <property type="evidence" value="ECO:0007669"/>
    <property type="project" value="UniProtKB-EC"/>
</dbReference>
<dbReference type="PANTHER" id="PTHR21197">
    <property type="entry name" value="UDP-GALACTOPYRANOSE MUTASE"/>
    <property type="match status" value="1"/>
</dbReference>
<organism evidence="7 8">
    <name type="scientific">Dysgonomonas capnocytophagoides</name>
    <dbReference type="NCBI Taxonomy" id="45254"/>
    <lineage>
        <taxon>Bacteria</taxon>
        <taxon>Pseudomonadati</taxon>
        <taxon>Bacteroidota</taxon>
        <taxon>Bacteroidia</taxon>
        <taxon>Bacteroidales</taxon>
        <taxon>Dysgonomonadaceae</taxon>
        <taxon>Dysgonomonas</taxon>
    </lineage>
</organism>
<dbReference type="OrthoDB" id="9769600at2"/>
<dbReference type="Pfam" id="PF03275">
    <property type="entry name" value="GLF"/>
    <property type="match status" value="1"/>
</dbReference>
<reference evidence="7 8" key="1">
    <citation type="submission" date="2019-03" db="EMBL/GenBank/DDBJ databases">
        <title>San Antonio Military Medical Center submission to MRSN (WRAIR), pending publication.</title>
        <authorList>
            <person name="Blyth D.M."/>
            <person name="Mccarthy S.L."/>
            <person name="Schall S.E."/>
            <person name="Stam J.A."/>
            <person name="Ong A.C."/>
            <person name="Mcgann P.T."/>
        </authorList>
    </citation>
    <scope>NUCLEOTIDE SEQUENCE [LARGE SCALE GENOMIC DNA]</scope>
    <source>
        <strain evidence="7 8">MRSN571793</strain>
    </source>
</reference>
<dbReference type="SUPFAM" id="SSF54373">
    <property type="entry name" value="FAD-linked reductases, C-terminal domain"/>
    <property type="match status" value="1"/>
</dbReference>
<dbReference type="SUPFAM" id="SSF51971">
    <property type="entry name" value="Nucleotide-binding domain"/>
    <property type="match status" value="1"/>
</dbReference>
<dbReference type="Proteomes" id="UP000297861">
    <property type="component" value="Unassembled WGS sequence"/>
</dbReference>
<keyword evidence="5 7" id="KW-0413">Isomerase</keyword>
<evidence type="ECO:0000256" key="2">
    <source>
        <dbReference type="ARBA" id="ARBA00009321"/>
    </source>
</evidence>
<gene>
    <name evidence="7" type="primary">glf</name>
    <name evidence="7" type="ORF">E2605_04330</name>
</gene>
<name>A0A4Y8LC49_9BACT</name>
<proteinExistence type="inferred from homology"/>
<dbReference type="GO" id="GO:0005829">
    <property type="term" value="C:cytosol"/>
    <property type="evidence" value="ECO:0007669"/>
    <property type="project" value="TreeGrafter"/>
</dbReference>
<evidence type="ECO:0000256" key="3">
    <source>
        <dbReference type="ARBA" id="ARBA00022630"/>
    </source>
</evidence>
<evidence type="ECO:0000256" key="1">
    <source>
        <dbReference type="ARBA" id="ARBA00001974"/>
    </source>
</evidence>
<feature type="domain" description="UDP-galactopyranose mutase C-terminal" evidence="6">
    <location>
        <begin position="149"/>
        <end position="348"/>
    </location>
</feature>
<dbReference type="Pfam" id="PF13450">
    <property type="entry name" value="NAD_binding_8"/>
    <property type="match status" value="1"/>
</dbReference>
<dbReference type="NCBIfam" id="TIGR00031">
    <property type="entry name" value="UDP-GALP_mutase"/>
    <property type="match status" value="1"/>
</dbReference>
<dbReference type="InterPro" id="IPR015899">
    <property type="entry name" value="UDP-GalPyranose_mutase_C"/>
</dbReference>
<keyword evidence="4" id="KW-0274">FAD</keyword>
<dbReference type="InterPro" id="IPR004379">
    <property type="entry name" value="UDP-GALP_mutase"/>
</dbReference>
<keyword evidence="3" id="KW-0285">Flavoprotein</keyword>
<dbReference type="EMBL" id="SOML01000002">
    <property type="protein sequence ID" value="TFD98096.1"/>
    <property type="molecule type" value="Genomic_DNA"/>
</dbReference>
<protein>
    <submittedName>
        <fullName evidence="7">UDP-galactopyranose mutase</fullName>
        <ecNumber evidence="7">5.4.99.9</ecNumber>
    </submittedName>
</protein>